<name>A0AA37RR86_9GAMM</name>
<keyword evidence="1" id="KW-1133">Transmembrane helix</keyword>
<proteinExistence type="predicted"/>
<evidence type="ECO:0000313" key="3">
    <source>
        <dbReference type="Proteomes" id="UP001161422"/>
    </source>
</evidence>
<dbReference type="Pfam" id="PF05982">
    <property type="entry name" value="Sbt_1"/>
    <property type="match status" value="1"/>
</dbReference>
<reference evidence="2" key="1">
    <citation type="journal article" date="2014" name="Int. J. Syst. Evol. Microbiol.">
        <title>Complete genome sequence of Corynebacterium casei LMG S-19264T (=DSM 44701T), isolated from a smear-ripened cheese.</title>
        <authorList>
            <consortium name="US DOE Joint Genome Institute (JGI-PGF)"/>
            <person name="Walter F."/>
            <person name="Albersmeier A."/>
            <person name="Kalinowski J."/>
            <person name="Ruckert C."/>
        </authorList>
    </citation>
    <scope>NUCLEOTIDE SEQUENCE</scope>
    <source>
        <strain evidence="2">NBRC 101628</strain>
    </source>
</reference>
<dbReference type="AlphaFoldDB" id="A0AA37RR86"/>
<feature type="transmembrane region" description="Helical" evidence="1">
    <location>
        <begin position="158"/>
        <end position="178"/>
    </location>
</feature>
<feature type="transmembrane region" description="Helical" evidence="1">
    <location>
        <begin position="30"/>
        <end position="50"/>
    </location>
</feature>
<feature type="transmembrane region" description="Helical" evidence="1">
    <location>
        <begin position="184"/>
        <end position="201"/>
    </location>
</feature>
<dbReference type="InterPro" id="IPR010293">
    <property type="entry name" value="Sbt_1"/>
</dbReference>
<feature type="transmembrane region" description="Helical" evidence="1">
    <location>
        <begin position="242"/>
        <end position="265"/>
    </location>
</feature>
<reference evidence="2" key="2">
    <citation type="submission" date="2023-01" db="EMBL/GenBank/DDBJ databases">
        <title>Draft genome sequence of Paraferrimonas sedimenticola strain NBRC 101628.</title>
        <authorList>
            <person name="Sun Q."/>
            <person name="Mori K."/>
        </authorList>
    </citation>
    <scope>NUCLEOTIDE SEQUENCE</scope>
    <source>
        <strain evidence="2">NBRC 101628</strain>
    </source>
</reference>
<feature type="transmembrane region" description="Helical" evidence="1">
    <location>
        <begin position="57"/>
        <end position="79"/>
    </location>
</feature>
<dbReference type="Proteomes" id="UP001161422">
    <property type="component" value="Unassembled WGS sequence"/>
</dbReference>
<keyword evidence="3" id="KW-1185">Reference proteome</keyword>
<organism evidence="2 3">
    <name type="scientific">Paraferrimonas sedimenticola</name>
    <dbReference type="NCBI Taxonomy" id="375674"/>
    <lineage>
        <taxon>Bacteria</taxon>
        <taxon>Pseudomonadati</taxon>
        <taxon>Pseudomonadota</taxon>
        <taxon>Gammaproteobacteria</taxon>
        <taxon>Alteromonadales</taxon>
        <taxon>Ferrimonadaceae</taxon>
        <taxon>Paraferrimonas</taxon>
    </lineage>
</organism>
<sequence length="311" mass="32871">MQLDIVAAFFLLGALAQLLKAPVKLPEGLYKSLTLFLLIAIGLKGGVALAEYGNPTLVWQSVLVILFGALLPFIAYPLLRHVGGLSKLDSASISAHYGSVSIATFAVALAVLEAQNIAYEPYFPLFVALLEVPAIAVGLWLARDKGQALDVKKTLHEIFLNQGVLLLCGALLIGWWAGAQTEKVMPFFGNLFHGVLALFLLEMGRISTARLNLLKDYGSFIASFGVVMPLIGAALATGFAQILGLSIGGTILMATLGASASYIAVPAAMSVALPKANHGLSITSSLTVTFPFNVLVGIPLYCALIPHLFNH</sequence>
<evidence type="ECO:0000313" key="2">
    <source>
        <dbReference type="EMBL" id="GLP95033.1"/>
    </source>
</evidence>
<dbReference type="EMBL" id="BSNC01000001">
    <property type="protein sequence ID" value="GLP95033.1"/>
    <property type="molecule type" value="Genomic_DNA"/>
</dbReference>
<comment type="caution">
    <text evidence="2">The sequence shown here is derived from an EMBL/GenBank/DDBJ whole genome shotgun (WGS) entry which is preliminary data.</text>
</comment>
<feature type="transmembrane region" description="Helical" evidence="1">
    <location>
        <begin position="286"/>
        <end position="309"/>
    </location>
</feature>
<dbReference type="PANTHER" id="PTHR40400">
    <property type="entry name" value="SLR1512 PROTEIN"/>
    <property type="match status" value="1"/>
</dbReference>
<gene>
    <name evidence="2" type="ORF">GCM10007895_03390</name>
</gene>
<evidence type="ECO:0000256" key="1">
    <source>
        <dbReference type="SAM" id="Phobius"/>
    </source>
</evidence>
<accession>A0AA37RR86</accession>
<protein>
    <submittedName>
        <fullName evidence="2">Sodium-dependent bicarbonate transport family permease</fullName>
    </submittedName>
</protein>
<feature type="transmembrane region" description="Helical" evidence="1">
    <location>
        <begin position="122"/>
        <end position="142"/>
    </location>
</feature>
<feature type="transmembrane region" description="Helical" evidence="1">
    <location>
        <begin position="213"/>
        <end position="236"/>
    </location>
</feature>
<dbReference type="RefSeq" id="WP_095505933.1">
    <property type="nucleotide sequence ID" value="NZ_BSNC01000001.1"/>
</dbReference>
<dbReference type="PANTHER" id="PTHR40400:SF1">
    <property type="entry name" value="SLR1512 PROTEIN"/>
    <property type="match status" value="1"/>
</dbReference>
<keyword evidence="1" id="KW-0812">Transmembrane</keyword>
<keyword evidence="1" id="KW-0472">Membrane</keyword>